<gene>
    <name evidence="1" type="ORF">LWC34_23245</name>
</gene>
<accession>A0ABS8ZCZ3</accession>
<protein>
    <submittedName>
        <fullName evidence="1">Uncharacterized protein</fullName>
    </submittedName>
</protein>
<name>A0ABS8ZCZ3_9PSEU</name>
<evidence type="ECO:0000313" key="1">
    <source>
        <dbReference type="EMBL" id="MCE7005719.1"/>
    </source>
</evidence>
<comment type="caution">
    <text evidence="1">The sequence shown here is derived from an EMBL/GenBank/DDBJ whole genome shotgun (WGS) entry which is preliminary data.</text>
</comment>
<keyword evidence="2" id="KW-1185">Reference proteome</keyword>
<reference evidence="1 2" key="1">
    <citation type="submission" date="2021-12" db="EMBL/GenBank/DDBJ databases">
        <title>Genome sequence of Kibdelosporangium philippinense ATCC 49844.</title>
        <authorList>
            <person name="Fedorov E.A."/>
            <person name="Omeragic M."/>
            <person name="Shalygina K.F."/>
            <person name="Maclea K.S."/>
        </authorList>
    </citation>
    <scope>NUCLEOTIDE SEQUENCE [LARGE SCALE GENOMIC DNA]</scope>
    <source>
        <strain evidence="1 2">ATCC 49844</strain>
    </source>
</reference>
<proteinExistence type="predicted"/>
<dbReference type="EMBL" id="JAJVCN010000002">
    <property type="protein sequence ID" value="MCE7005719.1"/>
    <property type="molecule type" value="Genomic_DNA"/>
</dbReference>
<sequence length="305" mass="35217">MLLRPAQPAADPTGGRTLCHAFQAEVPGDGTFHRRCRGPGHAFLHGFPGDALAQSFAEAVAHDLADACRSRSAEDSADRAGFHRVQGHSRVEFRAGSFGHLEELDSRVHRHVGRDLGRHREHHLFQQALADLLPEALHQVSEDRHDHLARGHLRWNHPGQRAAEGRERCRCQCDDLDQQRCQCRPDRQLRVLDLHPTVTAGFRQRLRAFFQLLERRFVAADKFLPVFIELLRGFAFHAAAGFFDRTVRRFHRRVDVSRRRLPDFGEADHRVFVAFRPLSAEHPWRDVLDELRWVHDRHRFRPACC</sequence>
<dbReference type="Proteomes" id="UP001521150">
    <property type="component" value="Unassembled WGS sequence"/>
</dbReference>
<organism evidence="1 2">
    <name type="scientific">Kibdelosporangium philippinense</name>
    <dbReference type="NCBI Taxonomy" id="211113"/>
    <lineage>
        <taxon>Bacteria</taxon>
        <taxon>Bacillati</taxon>
        <taxon>Actinomycetota</taxon>
        <taxon>Actinomycetes</taxon>
        <taxon>Pseudonocardiales</taxon>
        <taxon>Pseudonocardiaceae</taxon>
        <taxon>Kibdelosporangium</taxon>
    </lineage>
</organism>
<evidence type="ECO:0000313" key="2">
    <source>
        <dbReference type="Proteomes" id="UP001521150"/>
    </source>
</evidence>